<organism evidence="5">
    <name type="scientific">Otarine gammaherpesvirus 4</name>
    <dbReference type="NCBI Taxonomy" id="2801541"/>
    <lineage>
        <taxon>Viruses</taxon>
        <taxon>Duplodnaviria</taxon>
        <taxon>Heunggongvirae</taxon>
        <taxon>Peploviricota</taxon>
        <taxon>Herviviricetes</taxon>
        <taxon>Herpesvirales</taxon>
        <taxon>Orthoherpesviridae</taxon>
        <taxon>Gammaherpesvirinae</taxon>
    </lineage>
</organism>
<keyword evidence="1" id="KW-0920">Virion tegument</keyword>
<evidence type="ECO:0000313" key="5">
    <source>
        <dbReference type="EMBL" id="QRE02523.1"/>
    </source>
</evidence>
<evidence type="ECO:0000256" key="3">
    <source>
        <dbReference type="ARBA" id="ARBA00022844"/>
    </source>
</evidence>
<protein>
    <submittedName>
        <fullName evidence="5">Tegument protein</fullName>
    </submittedName>
</protein>
<keyword evidence="3" id="KW-0946">Virion</keyword>
<dbReference type="EMBL" id="MN545487">
    <property type="protein sequence ID" value="QRE02523.1"/>
    <property type="molecule type" value="Genomic_DNA"/>
</dbReference>
<evidence type="ECO:0000256" key="1">
    <source>
        <dbReference type="ARBA" id="ARBA00022580"/>
    </source>
</evidence>
<keyword evidence="4" id="KW-1035">Host cytoplasm</keyword>
<dbReference type="Pfam" id="PF01677">
    <property type="entry name" value="Herpes_UL7"/>
    <property type="match status" value="1"/>
</dbReference>
<gene>
    <name evidence="5" type="primary">ORF42</name>
</gene>
<accession>A0A889IWL5</accession>
<keyword evidence="2" id="KW-1040">Host Golgi apparatus</keyword>
<name>A0A889IWL5_9GAMA</name>
<dbReference type="HAMAP" id="MF_04038">
    <property type="entry name" value="HSV_CEP1"/>
    <property type="match status" value="1"/>
</dbReference>
<proteinExistence type="inferred from homology"/>
<sequence>MAASTARSSYNNPSETPKLAQTTLIQHELKMQTQIPLRARERDATARAAFQLHLVPRFILEVSRGGSVCTAAATPQFFTDCGDLHVNALQEHVLERAKCTRFVGFTVSTLLESEDRATTLCMFPHVFSSRLVLFRPRDKRVLELCALASMVENADGLTLRGAQGIVDRARQLSMACKCADAAFLYRGIDTLVATLVHYFKLDPFGVLEWPSGLLAYRLHRELEYNCTEDTNNDKDDTRDAHGLLRSIYLNSHKMGERGGKYIENMTNGESYAFSLVYSDTILTAHYGYKDVLRIMREKCLYEVARDKLL</sequence>
<reference evidence="5" key="1">
    <citation type="submission" date="2019-10" db="EMBL/GenBank/DDBJ databases">
        <title>Otarine herpesvirus 4 in Northern fur seal genital swab.</title>
        <authorList>
            <person name="Deming A.C."/>
            <person name="Wellehan J.F.X."/>
            <person name="Gulland F.M.D."/>
        </authorList>
    </citation>
    <scope>NUCLEOTIDE SEQUENCE</scope>
    <source>
        <strain evidence="5">Cu11-001</strain>
    </source>
</reference>
<evidence type="ECO:0000256" key="4">
    <source>
        <dbReference type="ARBA" id="ARBA00023200"/>
    </source>
</evidence>
<evidence type="ECO:0000256" key="2">
    <source>
        <dbReference type="ARBA" id="ARBA00022812"/>
    </source>
</evidence>
<dbReference type="InterPro" id="IPR002600">
    <property type="entry name" value="Herpes_UL7"/>
</dbReference>
<dbReference type="GO" id="GO:0044423">
    <property type="term" value="C:virion component"/>
    <property type="evidence" value="ECO:0007669"/>
    <property type="project" value="UniProtKB-KW"/>
</dbReference>